<dbReference type="InterPro" id="IPR000631">
    <property type="entry name" value="CARKD"/>
</dbReference>
<sequence>MDLPPELLTPAEMARADAAAIAGGIPGLTLMEAAGRAVARAVLRRFRPVRVLVLAGPGNNGGDGYVAARLLEEAGWPVAVAALAPPSPGSDAAAVAARWRGRMAPFTEAEVVRAGLVLDAVFGAGLSKPVAGRVAAVLGAARAPVVAVDVPSGLDGATGAARGFVASAALTVTFFRLKPGHLLLPGRALCGEVVLADIGLPAAVLGAIAPQAFRNGPALWRLPMPGADDHKYARGHVAVVAGPAMTGAARLVAAAARRAGAGLLTLLAQDAATAAVLRAGDPGAMVSEAGAATLREDARIGTWVIGPGLPPDATTRAMLRETVAAGRQVVADAGALRAATGDPAALAGCAVLTPHAGEFAAVFGAPGEDRLAAVRAAARATGAVVLLKGADTLVAAPDGRVAINHNAPPWLASGGTGDVLAGIIAGLLAQGMPRFEAAACACHLHGAAAALAGRGLLAEDLPAHLPTVLSSFGPHHAGDVARRPGASRASSVKHAERKRDV</sequence>
<comment type="function">
    <text evidence="5">Catalyzes the epimerization of the S- and R-forms of NAD(P)HX, a damaged form of NAD(P)H that is a result of enzymatic or heat-dependent hydration. This is a prerequisite for the S-specific NAD(P)H-hydrate dehydratase to allow the repair of both epimers of NAD(P)HX.</text>
</comment>
<feature type="binding site" evidence="5">
    <location>
        <position position="119"/>
    </location>
    <ligand>
        <name>K(+)</name>
        <dbReference type="ChEBI" id="CHEBI:29103"/>
    </ligand>
</feature>
<comment type="cofactor">
    <cofactor evidence="5 6">
        <name>K(+)</name>
        <dbReference type="ChEBI" id="CHEBI:29103"/>
    </cofactor>
    <text evidence="5 6">Binds 1 potassium ion per subunit.</text>
</comment>
<comment type="catalytic activity">
    <reaction evidence="4 6">
        <text>(6S)-NADPHX + ADP = AMP + phosphate + NADPH + H(+)</text>
        <dbReference type="Rhea" id="RHEA:32235"/>
        <dbReference type="ChEBI" id="CHEBI:15378"/>
        <dbReference type="ChEBI" id="CHEBI:43474"/>
        <dbReference type="ChEBI" id="CHEBI:57783"/>
        <dbReference type="ChEBI" id="CHEBI:64076"/>
        <dbReference type="ChEBI" id="CHEBI:456215"/>
        <dbReference type="ChEBI" id="CHEBI:456216"/>
        <dbReference type="EC" id="4.2.1.136"/>
    </reaction>
</comment>
<comment type="function">
    <text evidence="4">Catalyzes the dehydration of the S-form of NAD(P)HX at the expense of ADP, which is converted to AMP. Together with NAD(P)HX epimerase, which catalyzes the epimerization of the S- and R-forms, the enzyme allows the repair of both epimers of NAD(P)HX, a damaged form of NAD(P)H that is a result of enzymatic or heat-dependent hydration.</text>
</comment>
<comment type="similarity">
    <text evidence="4">Belongs to the NnrD/CARKD family.</text>
</comment>
<evidence type="ECO:0000259" key="8">
    <source>
        <dbReference type="PROSITE" id="PS51383"/>
    </source>
</evidence>
<comment type="similarity">
    <text evidence="6">In the N-terminal section; belongs to the NnrE/AIBP family.</text>
</comment>
<dbReference type="PANTHER" id="PTHR12592:SF0">
    <property type="entry name" value="ATP-DEPENDENT (S)-NAD(P)H-HYDRATE DEHYDRATASE"/>
    <property type="match status" value="1"/>
</dbReference>
<feature type="binding site" evidence="4">
    <location>
        <begin position="388"/>
        <end position="392"/>
    </location>
    <ligand>
        <name>AMP</name>
        <dbReference type="ChEBI" id="CHEBI:456215"/>
    </ligand>
</feature>
<evidence type="ECO:0000256" key="6">
    <source>
        <dbReference type="PIRNR" id="PIRNR017184"/>
    </source>
</evidence>
<comment type="subunit">
    <text evidence="4">Homotetramer.</text>
</comment>
<dbReference type="CDD" id="cd01171">
    <property type="entry name" value="YXKO-related"/>
    <property type="match status" value="1"/>
</dbReference>
<accession>A0ABS6HDK2</accession>
<comment type="similarity">
    <text evidence="5">Belongs to the NnrE/AIBP family.</text>
</comment>
<comment type="catalytic activity">
    <reaction evidence="4 6">
        <text>(6S)-NADHX + ADP = AMP + phosphate + NADH + H(+)</text>
        <dbReference type="Rhea" id="RHEA:32223"/>
        <dbReference type="ChEBI" id="CHEBI:15378"/>
        <dbReference type="ChEBI" id="CHEBI:43474"/>
        <dbReference type="ChEBI" id="CHEBI:57945"/>
        <dbReference type="ChEBI" id="CHEBI:64074"/>
        <dbReference type="ChEBI" id="CHEBI:456215"/>
        <dbReference type="ChEBI" id="CHEBI:456216"/>
        <dbReference type="EC" id="4.2.1.136"/>
    </reaction>
</comment>
<feature type="binding site" evidence="4">
    <location>
        <position position="248"/>
    </location>
    <ligand>
        <name>(6S)-NADPHX</name>
        <dbReference type="ChEBI" id="CHEBI:64076"/>
    </ligand>
</feature>
<dbReference type="RefSeq" id="WP_216878831.1">
    <property type="nucleotide sequence ID" value="NZ_JAERQM010000009.1"/>
</dbReference>
<dbReference type="InterPro" id="IPR030677">
    <property type="entry name" value="Nnr"/>
</dbReference>
<feature type="domain" description="YjeF C-terminal" evidence="8">
    <location>
        <begin position="214"/>
        <end position="472"/>
    </location>
</feature>
<feature type="binding site" evidence="4">
    <location>
        <position position="308"/>
    </location>
    <ligand>
        <name>(6S)-NADPHX</name>
        <dbReference type="ChEBI" id="CHEBI:64076"/>
    </ligand>
</feature>
<comment type="catalytic activity">
    <reaction evidence="5 6">
        <text>(6R)-NADHX = (6S)-NADHX</text>
        <dbReference type="Rhea" id="RHEA:32215"/>
        <dbReference type="ChEBI" id="CHEBI:64074"/>
        <dbReference type="ChEBI" id="CHEBI:64075"/>
        <dbReference type="EC" id="5.1.99.6"/>
    </reaction>
</comment>
<dbReference type="EC" id="5.1.99.6" evidence="6"/>
<evidence type="ECO:0000256" key="5">
    <source>
        <dbReference type="HAMAP-Rule" id="MF_01966"/>
    </source>
</evidence>
<dbReference type="PIRSF" id="PIRSF017184">
    <property type="entry name" value="Nnr"/>
    <property type="match status" value="1"/>
</dbReference>
<comment type="caution">
    <text evidence="5">Lacks conserved residue(s) required for the propagation of feature annotation.</text>
</comment>
<comment type="caution">
    <text evidence="10">The sequence shown here is derived from an EMBL/GenBank/DDBJ whole genome shotgun (WGS) entry which is preliminary data.</text>
</comment>
<dbReference type="EMBL" id="JAERQM010000009">
    <property type="protein sequence ID" value="MBU8546817.1"/>
    <property type="molecule type" value="Genomic_DNA"/>
</dbReference>
<dbReference type="HAMAP" id="MF_01966">
    <property type="entry name" value="NADHX_epimerase"/>
    <property type="match status" value="1"/>
</dbReference>
<dbReference type="PROSITE" id="PS51385">
    <property type="entry name" value="YJEF_N"/>
    <property type="match status" value="1"/>
</dbReference>
<keyword evidence="5 6" id="KW-0630">Potassium</keyword>
<dbReference type="Pfam" id="PF03853">
    <property type="entry name" value="YjeF_N"/>
    <property type="match status" value="1"/>
</dbReference>
<dbReference type="NCBIfam" id="TIGR00196">
    <property type="entry name" value="yjeF_cterm"/>
    <property type="match status" value="1"/>
</dbReference>
<feature type="binding site" evidence="5">
    <location>
        <position position="60"/>
    </location>
    <ligand>
        <name>K(+)</name>
        <dbReference type="ChEBI" id="CHEBI:29103"/>
    </ligand>
</feature>
<dbReference type="Proteomes" id="UP000689967">
    <property type="component" value="Unassembled WGS sequence"/>
</dbReference>
<dbReference type="HAMAP" id="MF_01965">
    <property type="entry name" value="NADHX_dehydratase"/>
    <property type="match status" value="1"/>
</dbReference>
<organism evidence="10 11">
    <name type="scientific">Falsiroseomonas oleicola</name>
    <dbReference type="NCBI Taxonomy" id="2801474"/>
    <lineage>
        <taxon>Bacteria</taxon>
        <taxon>Pseudomonadati</taxon>
        <taxon>Pseudomonadota</taxon>
        <taxon>Alphaproteobacteria</taxon>
        <taxon>Acetobacterales</taxon>
        <taxon>Roseomonadaceae</taxon>
        <taxon>Falsiroseomonas</taxon>
    </lineage>
</organism>
<feature type="binding site" evidence="4">
    <location>
        <position position="418"/>
    </location>
    <ligand>
        <name>(6S)-NADPHX</name>
        <dbReference type="ChEBI" id="CHEBI:64076"/>
    </ligand>
</feature>
<gene>
    <name evidence="5" type="primary">nnrE</name>
    <name evidence="4" type="synonym">nnrD</name>
    <name evidence="10" type="ORF">JJQ90_24065</name>
</gene>
<keyword evidence="11" id="KW-1185">Reference proteome</keyword>
<name>A0ABS6HDK2_9PROT</name>
<proteinExistence type="inferred from homology"/>
<comment type="function">
    <text evidence="6">Bifunctional enzyme that catalyzes the epimerization of the S- and R-forms of NAD(P)HX and the dehydration of the S-form of NAD(P)HX at the expense of ADP, which is converted to AMP. This allows the repair of both epimers of NAD(P)HX, a damaged form of NAD(P)H that is a result of enzymatic or heat-dependent hydration.</text>
</comment>
<keyword evidence="5 6" id="KW-0413">Isomerase</keyword>
<dbReference type="InterPro" id="IPR004443">
    <property type="entry name" value="YjeF_N_dom"/>
</dbReference>
<feature type="binding site" evidence="5">
    <location>
        <position position="152"/>
    </location>
    <ligand>
        <name>K(+)</name>
        <dbReference type="ChEBI" id="CHEBI:29103"/>
    </ligand>
</feature>
<dbReference type="NCBIfam" id="TIGR00197">
    <property type="entry name" value="yjeF_nterm"/>
    <property type="match status" value="1"/>
</dbReference>
<keyword evidence="5 6" id="KW-0479">Metal-binding</keyword>
<feature type="binding site" evidence="4">
    <location>
        <position position="417"/>
    </location>
    <ligand>
        <name>AMP</name>
        <dbReference type="ChEBI" id="CHEBI:456215"/>
    </ligand>
</feature>
<evidence type="ECO:0000313" key="10">
    <source>
        <dbReference type="EMBL" id="MBU8546817.1"/>
    </source>
</evidence>
<evidence type="ECO:0000256" key="1">
    <source>
        <dbReference type="ARBA" id="ARBA00022741"/>
    </source>
</evidence>
<keyword evidence="3" id="KW-0511">Multifunctional enzyme</keyword>
<comment type="similarity">
    <text evidence="6">In the C-terminal section; belongs to the NnrD/CARKD family.</text>
</comment>
<evidence type="ECO:0000256" key="3">
    <source>
        <dbReference type="ARBA" id="ARBA00023268"/>
    </source>
</evidence>
<keyword evidence="4 6" id="KW-0521">NADP</keyword>
<evidence type="ECO:0000256" key="7">
    <source>
        <dbReference type="SAM" id="MobiDB-lite"/>
    </source>
</evidence>
<dbReference type="PANTHER" id="PTHR12592">
    <property type="entry name" value="ATP-DEPENDENT (S)-NAD(P)H-HYDRATE DEHYDRATASE FAMILY MEMBER"/>
    <property type="match status" value="1"/>
</dbReference>
<dbReference type="PROSITE" id="PS51383">
    <property type="entry name" value="YJEF_C_3"/>
    <property type="match status" value="1"/>
</dbReference>
<keyword evidence="4 6" id="KW-0520">NAD</keyword>
<dbReference type="EC" id="4.2.1.136" evidence="6"/>
<evidence type="ECO:0000313" key="11">
    <source>
        <dbReference type="Proteomes" id="UP000689967"/>
    </source>
</evidence>
<feature type="binding site" evidence="4">
    <location>
        <position position="355"/>
    </location>
    <ligand>
        <name>(6S)-NADPHX</name>
        <dbReference type="ChEBI" id="CHEBI:64076"/>
    </ligand>
</feature>
<keyword evidence="1 4" id="KW-0547">Nucleotide-binding</keyword>
<comment type="catalytic activity">
    <reaction evidence="5 6">
        <text>(6R)-NADPHX = (6S)-NADPHX</text>
        <dbReference type="Rhea" id="RHEA:32227"/>
        <dbReference type="ChEBI" id="CHEBI:64076"/>
        <dbReference type="ChEBI" id="CHEBI:64077"/>
        <dbReference type="EC" id="5.1.99.6"/>
    </reaction>
</comment>
<feature type="region of interest" description="Disordered" evidence="7">
    <location>
        <begin position="476"/>
        <end position="501"/>
    </location>
</feature>
<feature type="binding site" evidence="5">
    <location>
        <begin position="59"/>
        <end position="63"/>
    </location>
    <ligand>
        <name>(6S)-NADPHX</name>
        <dbReference type="ChEBI" id="CHEBI:64076"/>
    </ligand>
</feature>
<evidence type="ECO:0000259" key="9">
    <source>
        <dbReference type="PROSITE" id="PS51385"/>
    </source>
</evidence>
<evidence type="ECO:0000256" key="2">
    <source>
        <dbReference type="ARBA" id="ARBA00022840"/>
    </source>
</evidence>
<evidence type="ECO:0000256" key="4">
    <source>
        <dbReference type="HAMAP-Rule" id="MF_01965"/>
    </source>
</evidence>
<protein>
    <recommendedName>
        <fullName evidence="6">Bifunctional NAD(P)H-hydrate repair enzyme</fullName>
    </recommendedName>
    <alternativeName>
        <fullName evidence="6">Nicotinamide nucleotide repair protein</fullName>
    </alternativeName>
    <domain>
        <recommendedName>
            <fullName evidence="6">ADP-dependent (S)-NAD(P)H-hydrate dehydratase</fullName>
            <ecNumber evidence="6">4.2.1.136</ecNumber>
        </recommendedName>
        <alternativeName>
            <fullName evidence="6">ADP-dependent NAD(P)HX dehydratase</fullName>
        </alternativeName>
    </domain>
    <domain>
        <recommendedName>
            <fullName evidence="6">NAD(P)H-hydrate epimerase</fullName>
            <ecNumber evidence="6">5.1.99.6</ecNumber>
        </recommendedName>
    </domain>
</protein>
<dbReference type="PROSITE" id="PS01050">
    <property type="entry name" value="YJEF_C_2"/>
    <property type="match status" value="1"/>
</dbReference>
<dbReference type="Pfam" id="PF01256">
    <property type="entry name" value="Carb_kinase"/>
    <property type="match status" value="1"/>
</dbReference>
<feature type="domain" description="YjeF N-terminal" evidence="9">
    <location>
        <begin position="13"/>
        <end position="206"/>
    </location>
</feature>
<dbReference type="InterPro" id="IPR017953">
    <property type="entry name" value="Carbohydrate_kinase_pred_CS"/>
</dbReference>
<comment type="cofactor">
    <cofactor evidence="4">
        <name>Mg(2+)</name>
        <dbReference type="ChEBI" id="CHEBI:18420"/>
    </cofactor>
</comment>
<feature type="binding site" evidence="5">
    <location>
        <begin position="123"/>
        <end position="129"/>
    </location>
    <ligand>
        <name>(6S)-NADPHX</name>
        <dbReference type="ChEBI" id="CHEBI:64076"/>
    </ligand>
</feature>
<keyword evidence="2 4" id="KW-0067">ATP-binding</keyword>
<reference evidence="10 11" key="1">
    <citation type="submission" date="2021-01" db="EMBL/GenBank/DDBJ databases">
        <title>Roseomonas sp. nov, a bacterium isolated from an oil production mixture in Yumen Oilfield.</title>
        <authorList>
            <person name="Wu D."/>
        </authorList>
    </citation>
    <scope>NUCLEOTIDE SEQUENCE [LARGE SCALE GENOMIC DNA]</scope>
    <source>
        <strain evidence="10 11">ROY-5-3</strain>
    </source>
</reference>
<keyword evidence="4 6" id="KW-0456">Lyase</keyword>
<feature type="binding site" evidence="5">
    <location>
        <position position="149"/>
    </location>
    <ligand>
        <name>(6S)-NADPHX</name>
        <dbReference type="ChEBI" id="CHEBI:64076"/>
    </ligand>
</feature>